<evidence type="ECO:0000256" key="4">
    <source>
        <dbReference type="ARBA" id="ARBA00023054"/>
    </source>
</evidence>
<evidence type="ECO:0000256" key="5">
    <source>
        <dbReference type="ARBA" id="ARBA00023136"/>
    </source>
</evidence>
<accession>A0A8J2ZYG1</accession>
<keyword evidence="3 8" id="KW-1133">Transmembrane helix</keyword>
<comment type="similarity">
    <text evidence="8">Belongs to the EzrA family.</text>
</comment>
<evidence type="ECO:0000313" key="11">
    <source>
        <dbReference type="Proteomes" id="UP000656813"/>
    </source>
</evidence>
<keyword evidence="2 8" id="KW-0812">Transmembrane</keyword>
<proteinExistence type="inferred from homology"/>
<organism evidence="10 11">
    <name type="scientific">Pullulanibacillus pueri</name>
    <dbReference type="NCBI Taxonomy" id="1437324"/>
    <lineage>
        <taxon>Bacteria</taxon>
        <taxon>Bacillati</taxon>
        <taxon>Bacillota</taxon>
        <taxon>Bacilli</taxon>
        <taxon>Bacillales</taxon>
        <taxon>Sporolactobacillaceae</taxon>
        <taxon>Pullulanibacillus</taxon>
    </lineage>
</organism>
<feature type="transmembrane region" description="Helical" evidence="9">
    <location>
        <begin position="6"/>
        <end position="23"/>
    </location>
</feature>
<evidence type="ECO:0000256" key="7">
    <source>
        <dbReference type="ARBA" id="ARBA00023306"/>
    </source>
</evidence>
<dbReference type="GO" id="GO:0005940">
    <property type="term" value="C:septin ring"/>
    <property type="evidence" value="ECO:0007669"/>
    <property type="project" value="InterPro"/>
</dbReference>
<keyword evidence="8" id="KW-1003">Cell membrane</keyword>
<keyword evidence="5 8" id="KW-0472">Membrane</keyword>
<dbReference type="InterPro" id="IPR010379">
    <property type="entry name" value="EzrA"/>
</dbReference>
<keyword evidence="1 8" id="KW-0132">Cell division</keyword>
<protein>
    <recommendedName>
        <fullName evidence="8">Septation ring formation regulator EzrA</fullName>
    </recommendedName>
</protein>
<gene>
    <name evidence="8 10" type="primary">ezrA</name>
    <name evidence="10" type="ORF">GCM10007096_34890</name>
</gene>
<dbReference type="Gene3D" id="1.20.58.90">
    <property type="match status" value="1"/>
</dbReference>
<dbReference type="RefSeq" id="WP_188498670.1">
    <property type="nucleotide sequence ID" value="NZ_BMFV01000034.1"/>
</dbReference>
<keyword evidence="7 8" id="KW-0131">Cell cycle</keyword>
<reference evidence="10" key="2">
    <citation type="submission" date="2020-09" db="EMBL/GenBank/DDBJ databases">
        <authorList>
            <person name="Sun Q."/>
            <person name="Zhou Y."/>
        </authorList>
    </citation>
    <scope>NUCLEOTIDE SEQUENCE</scope>
    <source>
        <strain evidence="10">CGMCC 1.12777</strain>
    </source>
</reference>
<evidence type="ECO:0000256" key="3">
    <source>
        <dbReference type="ARBA" id="ARBA00022989"/>
    </source>
</evidence>
<dbReference type="HAMAP" id="MF_00728">
    <property type="entry name" value="EzrA"/>
    <property type="match status" value="1"/>
</dbReference>
<dbReference type="NCBIfam" id="NF003413">
    <property type="entry name" value="PRK04778.1-7"/>
    <property type="match status" value="1"/>
</dbReference>
<reference evidence="10" key="1">
    <citation type="journal article" date="2014" name="Int. J. Syst. Evol. Microbiol.">
        <title>Complete genome sequence of Corynebacterium casei LMG S-19264T (=DSM 44701T), isolated from a smear-ripened cheese.</title>
        <authorList>
            <consortium name="US DOE Joint Genome Institute (JGI-PGF)"/>
            <person name="Walter F."/>
            <person name="Albersmeier A."/>
            <person name="Kalinowski J."/>
            <person name="Ruckert C."/>
        </authorList>
    </citation>
    <scope>NUCLEOTIDE SEQUENCE</scope>
    <source>
        <strain evidence="10">CGMCC 1.12777</strain>
    </source>
</reference>
<evidence type="ECO:0000256" key="9">
    <source>
        <dbReference type="SAM" id="Phobius"/>
    </source>
</evidence>
<keyword evidence="11" id="KW-1185">Reference proteome</keyword>
<comment type="function">
    <text evidence="8">Negative regulator of FtsZ ring formation; modulates the frequency and position of FtsZ ring formation. Inhibits FtsZ ring formation at polar sites. Interacts either with FtsZ or with one of its binding partners to promote depolymerization.</text>
</comment>
<dbReference type="GO" id="GO:0005886">
    <property type="term" value="C:plasma membrane"/>
    <property type="evidence" value="ECO:0007669"/>
    <property type="project" value="UniProtKB-SubCell"/>
</dbReference>
<sequence>MVAYVVIGLIVIVAIVVIVGAIMRKKIYKQIDHIESWKIDILNRPVKDEISKVKELKMVGETEKKFETWRHDWDEIVSTELPLVEERLFDAEEMADRFRFDKASQVLSELQLTMEDIEFRLKEMLADLNVVVESDEKNRKDIVEVKEQFHSLKKILITNRPQYKKTLPFVEAKLEKIEENLTLFEKETNEGNIINARKILSETKTDIEALTETMDIIPKHYKQITKVIPGQLKELESGVKEMTDSGYVLSHLQIDEQMVAIRDKLQLFEEKMEKAEFNEVEQGLTAIFEQLEALYNLIEKEVESRHKIKEQADLLRNDLRIVGEKIDDVSSETVIVQQSYRIDQEDLREQADIDQFFGKLDEEFNEVDEILQEKREAYSILFEKITAMREQLDHLHDDVDAFKVKLNTLRKDEMVAKDLLRDLKQQLIESRRKLQRSNLPGVPTEYLTLLEEGEDVLSEISSKLDEKPLEMQTVKQLLPEAKEKIKLVLNKTDEMIESAVLTEQLIQYGNRYRSQNPMISEELNRAEAYFRSYNYTEAIEIAASAIFQVDKTVLKKFKVEIEEIS</sequence>
<dbReference type="Pfam" id="PF06160">
    <property type="entry name" value="EzrA"/>
    <property type="match status" value="1"/>
</dbReference>
<feature type="topological domain" description="Extracellular" evidence="8">
    <location>
        <begin position="1"/>
        <end position="4"/>
    </location>
</feature>
<evidence type="ECO:0000313" key="10">
    <source>
        <dbReference type="EMBL" id="GGH86664.1"/>
    </source>
</evidence>
<dbReference type="EMBL" id="BMFV01000034">
    <property type="protein sequence ID" value="GGH86664.1"/>
    <property type="molecule type" value="Genomic_DNA"/>
</dbReference>
<comment type="subcellular location">
    <subcellularLocation>
        <location evidence="8">Cell membrane</location>
        <topology evidence="8">Single-pass membrane protein</topology>
    </subcellularLocation>
    <text evidence="8">Colocalized with FtsZ to the nascent septal site.</text>
</comment>
<dbReference type="GO" id="GO:0000917">
    <property type="term" value="P:division septum assembly"/>
    <property type="evidence" value="ECO:0007669"/>
    <property type="project" value="UniProtKB-KW"/>
</dbReference>
<evidence type="ECO:0000256" key="2">
    <source>
        <dbReference type="ARBA" id="ARBA00022692"/>
    </source>
</evidence>
<dbReference type="GO" id="GO:0000921">
    <property type="term" value="P:septin ring assembly"/>
    <property type="evidence" value="ECO:0007669"/>
    <property type="project" value="InterPro"/>
</dbReference>
<evidence type="ECO:0000256" key="1">
    <source>
        <dbReference type="ARBA" id="ARBA00022618"/>
    </source>
</evidence>
<evidence type="ECO:0000256" key="6">
    <source>
        <dbReference type="ARBA" id="ARBA00023210"/>
    </source>
</evidence>
<keyword evidence="6 8" id="KW-0717">Septation</keyword>
<evidence type="ECO:0000256" key="8">
    <source>
        <dbReference type="HAMAP-Rule" id="MF_00728"/>
    </source>
</evidence>
<dbReference type="Proteomes" id="UP000656813">
    <property type="component" value="Unassembled WGS sequence"/>
</dbReference>
<name>A0A8J2ZYG1_9BACL</name>
<dbReference type="AlphaFoldDB" id="A0A8J2ZYG1"/>
<feature type="topological domain" description="Cytoplasmic" evidence="8">
    <location>
        <begin position="24"/>
        <end position="565"/>
    </location>
</feature>
<keyword evidence="4 8" id="KW-0175">Coiled coil</keyword>
<comment type="caution">
    <text evidence="10">The sequence shown here is derived from an EMBL/GenBank/DDBJ whole genome shotgun (WGS) entry which is preliminary data.</text>
</comment>